<gene>
    <name evidence="4" type="ORF">K489DRAFT_375548</name>
</gene>
<evidence type="ECO:0000313" key="4">
    <source>
        <dbReference type="RefSeq" id="XP_033464485.1"/>
    </source>
</evidence>
<dbReference type="GeneID" id="54361510"/>
<feature type="region of interest" description="Disordered" evidence="1">
    <location>
        <begin position="126"/>
        <end position="152"/>
    </location>
</feature>
<evidence type="ECO:0000313" key="3">
    <source>
        <dbReference type="Proteomes" id="UP000504637"/>
    </source>
</evidence>
<keyword evidence="2" id="KW-0812">Transmembrane</keyword>
<feature type="region of interest" description="Disordered" evidence="1">
    <location>
        <begin position="300"/>
        <end position="361"/>
    </location>
</feature>
<dbReference type="RefSeq" id="XP_033464485.1">
    <property type="nucleotide sequence ID" value="XM_033603710.1"/>
</dbReference>
<feature type="transmembrane region" description="Helical" evidence="2">
    <location>
        <begin position="48"/>
        <end position="70"/>
    </location>
</feature>
<feature type="compositionally biased region" description="Polar residues" evidence="1">
    <location>
        <begin position="136"/>
        <end position="150"/>
    </location>
</feature>
<keyword evidence="2" id="KW-1133">Transmembrane helix</keyword>
<feature type="compositionally biased region" description="Low complexity" evidence="1">
    <location>
        <begin position="328"/>
        <end position="339"/>
    </location>
</feature>
<reference evidence="4" key="1">
    <citation type="submission" date="2020-01" db="EMBL/GenBank/DDBJ databases">
        <authorList>
            <consortium name="DOE Joint Genome Institute"/>
            <person name="Haridas S."/>
            <person name="Albert R."/>
            <person name="Binder M."/>
            <person name="Bloem J."/>
            <person name="Labutti K."/>
            <person name="Salamov A."/>
            <person name="Andreopoulos B."/>
            <person name="Baker S.E."/>
            <person name="Barry K."/>
            <person name="Bills G."/>
            <person name="Bluhm B.H."/>
            <person name="Cannon C."/>
            <person name="Castanera R."/>
            <person name="Culley D.E."/>
            <person name="Daum C."/>
            <person name="Ezra D."/>
            <person name="Gonzalez J.B."/>
            <person name="Henrissat B."/>
            <person name="Kuo A."/>
            <person name="Liang C."/>
            <person name="Lipzen A."/>
            <person name="Lutzoni F."/>
            <person name="Magnuson J."/>
            <person name="Mondo S."/>
            <person name="Nolan M."/>
            <person name="Ohm R."/>
            <person name="Pangilinan J."/>
            <person name="Park H.-J."/>
            <person name="Ramirez L."/>
            <person name="Alfaro M."/>
            <person name="Sun H."/>
            <person name="Tritt A."/>
            <person name="Yoshinaga Y."/>
            <person name="Zwiers L.-H."/>
            <person name="Turgeon B.G."/>
            <person name="Goodwin S.B."/>
            <person name="Spatafora J.W."/>
            <person name="Crous P.W."/>
            <person name="Grigoriev I.V."/>
        </authorList>
    </citation>
    <scope>NUCLEOTIDE SEQUENCE</scope>
    <source>
        <strain evidence="4">CBS 342.82</strain>
    </source>
</reference>
<reference evidence="4" key="3">
    <citation type="submission" date="2025-08" db="UniProtKB">
        <authorList>
            <consortium name="RefSeq"/>
        </authorList>
    </citation>
    <scope>IDENTIFICATION</scope>
    <source>
        <strain evidence="4">CBS 342.82</strain>
    </source>
</reference>
<keyword evidence="3" id="KW-1185">Reference proteome</keyword>
<evidence type="ECO:0000256" key="1">
    <source>
        <dbReference type="SAM" id="MobiDB-lite"/>
    </source>
</evidence>
<feature type="compositionally biased region" description="Polar residues" evidence="1">
    <location>
        <begin position="318"/>
        <end position="327"/>
    </location>
</feature>
<keyword evidence="2" id="KW-0472">Membrane</keyword>
<feature type="transmembrane region" description="Helical" evidence="2">
    <location>
        <begin position="6"/>
        <end position="28"/>
    </location>
</feature>
<name>A0A6J3MIB9_9PEZI</name>
<protein>
    <submittedName>
        <fullName evidence="4">Uncharacterized protein</fullName>
    </submittedName>
</protein>
<reference evidence="4" key="2">
    <citation type="submission" date="2020-04" db="EMBL/GenBank/DDBJ databases">
        <authorList>
            <consortium name="NCBI Genome Project"/>
        </authorList>
    </citation>
    <scope>NUCLEOTIDE SEQUENCE</scope>
    <source>
        <strain evidence="4">CBS 342.82</strain>
    </source>
</reference>
<sequence length="361" mass="38410">MSIPVWMLGLISYSLGTAMTLATIAYMFSQFDRMGETVDPSRMRISSAVGLVLCSISTLPCITIFAWSWLQLAASREGVTDTRRSSHFDEFLSKSPLKIRLSSLSTPSLFSRRAASIPAVSSITVSEPSEGRETRAMSSNAKLPSTSTSCDNEETVSIFEQAEAVQRANEFATWEASAPFEAPDATSGRKLCRPALETIPGSRPVSPSDPRDGPFDGTVIISPVEDESHPLASLTSAIETNSTRQLSRSASPWQSISSSDQAHIHPLFRSESPIPPPFTSPGTIITASPYAGQVIGPDHALASRFPRSPHGSRPASPNPSMIPSRQGSSSRNLSVASLSIPTAAQPSRSLTGLSTTSTPSG</sequence>
<dbReference type="AlphaFoldDB" id="A0A6J3MIB9"/>
<dbReference type="OrthoDB" id="5431149at2759"/>
<organism evidence="4">
    <name type="scientific">Dissoconium aciculare CBS 342.82</name>
    <dbReference type="NCBI Taxonomy" id="1314786"/>
    <lineage>
        <taxon>Eukaryota</taxon>
        <taxon>Fungi</taxon>
        <taxon>Dikarya</taxon>
        <taxon>Ascomycota</taxon>
        <taxon>Pezizomycotina</taxon>
        <taxon>Dothideomycetes</taxon>
        <taxon>Dothideomycetidae</taxon>
        <taxon>Mycosphaerellales</taxon>
        <taxon>Dissoconiaceae</taxon>
        <taxon>Dissoconium</taxon>
    </lineage>
</organism>
<evidence type="ECO:0000256" key="2">
    <source>
        <dbReference type="SAM" id="Phobius"/>
    </source>
</evidence>
<accession>A0A6J3MIB9</accession>
<dbReference type="Proteomes" id="UP000504637">
    <property type="component" value="Unplaced"/>
</dbReference>
<feature type="compositionally biased region" description="Low complexity" evidence="1">
    <location>
        <begin position="346"/>
        <end position="361"/>
    </location>
</feature>
<proteinExistence type="predicted"/>